<keyword evidence="3" id="KW-1185">Reference proteome</keyword>
<keyword evidence="1" id="KW-1133">Transmembrane helix</keyword>
<proteinExistence type="predicted"/>
<evidence type="ECO:0000313" key="3">
    <source>
        <dbReference type="Proteomes" id="UP000721861"/>
    </source>
</evidence>
<keyword evidence="1" id="KW-0812">Transmembrane</keyword>
<feature type="transmembrane region" description="Helical" evidence="1">
    <location>
        <begin position="17"/>
        <end position="39"/>
    </location>
</feature>
<name>A0ABS5KG52_9BACT</name>
<dbReference type="EMBL" id="JAGUCN010000065">
    <property type="protein sequence ID" value="MBS2214050.1"/>
    <property type="molecule type" value="Genomic_DNA"/>
</dbReference>
<gene>
    <name evidence="2" type="ORF">KEM09_21775</name>
</gene>
<organism evidence="2 3">
    <name type="scientific">Carboxylicivirga mesophila</name>
    <dbReference type="NCBI Taxonomy" id="1166478"/>
    <lineage>
        <taxon>Bacteria</taxon>
        <taxon>Pseudomonadati</taxon>
        <taxon>Bacteroidota</taxon>
        <taxon>Bacteroidia</taxon>
        <taxon>Marinilabiliales</taxon>
        <taxon>Marinilabiliaceae</taxon>
        <taxon>Carboxylicivirga</taxon>
    </lineage>
</organism>
<evidence type="ECO:0000313" key="2">
    <source>
        <dbReference type="EMBL" id="MBS2214050.1"/>
    </source>
</evidence>
<accession>A0ABS5KG52</accession>
<protein>
    <submittedName>
        <fullName evidence="2">Uncharacterized protein</fullName>
    </submittedName>
</protein>
<feature type="non-terminal residue" evidence="2">
    <location>
        <position position="1"/>
    </location>
</feature>
<evidence type="ECO:0000256" key="1">
    <source>
        <dbReference type="SAM" id="Phobius"/>
    </source>
</evidence>
<sequence>FVCLIGQFYWNNKTLSIILSVILSIGSFVLILMAIYFIGTTNSKLLQAISMLIFGVFLLFTGLTMTRKNRSIETHV</sequence>
<keyword evidence="1" id="KW-0472">Membrane</keyword>
<feature type="transmembrane region" description="Helical" evidence="1">
    <location>
        <begin position="45"/>
        <end position="65"/>
    </location>
</feature>
<dbReference type="Proteomes" id="UP000721861">
    <property type="component" value="Unassembled WGS sequence"/>
</dbReference>
<comment type="caution">
    <text evidence="2">The sequence shown here is derived from an EMBL/GenBank/DDBJ whole genome shotgun (WGS) entry which is preliminary data.</text>
</comment>
<dbReference type="RefSeq" id="WP_212232062.1">
    <property type="nucleotide sequence ID" value="NZ_JAGUCN010000065.1"/>
</dbReference>
<reference evidence="2 3" key="1">
    <citation type="journal article" date="2014" name="Int. J. Syst. Evol. Microbiol.">
        <title>Carboxylicivirga gen. nov. in the family Marinilabiliaceae with two novel species, Carboxylicivirga mesophila sp. nov. and Carboxylicivirga taeanensis sp. nov., and reclassification of Cytophaga fermentans as Saccharicrinis fermentans gen. nov., comb. nov.</title>
        <authorList>
            <person name="Yang S.H."/>
            <person name="Seo H.S."/>
            <person name="Woo J.H."/>
            <person name="Oh H.M."/>
            <person name="Jang H."/>
            <person name="Lee J.H."/>
            <person name="Kim S.J."/>
            <person name="Kwon K.K."/>
        </authorList>
    </citation>
    <scope>NUCLEOTIDE SEQUENCE [LARGE SCALE GENOMIC DNA]</scope>
    <source>
        <strain evidence="2 3">JCM 18290</strain>
    </source>
</reference>